<comment type="caution">
    <text evidence="4">The sequence shown here is derived from an EMBL/GenBank/DDBJ whole genome shotgun (WGS) entry which is preliminary data.</text>
</comment>
<gene>
    <name evidence="4" type="ORF">CCH79_00019010</name>
</gene>
<dbReference type="AlphaFoldDB" id="A0A315VZA4"/>
<dbReference type="GO" id="GO:0004867">
    <property type="term" value="F:serine-type endopeptidase inhibitor activity"/>
    <property type="evidence" value="ECO:0007669"/>
    <property type="project" value="InterPro"/>
</dbReference>
<protein>
    <recommendedName>
        <fullName evidence="3">BPTI/Kunitz inhibitor domain-containing protein</fullName>
    </recommendedName>
</protein>
<feature type="domain" description="BPTI/Kunitz inhibitor" evidence="3">
    <location>
        <begin position="72"/>
        <end position="122"/>
    </location>
</feature>
<dbReference type="InterPro" id="IPR020901">
    <property type="entry name" value="Prtase_inh_Kunz-CS"/>
</dbReference>
<dbReference type="InterPro" id="IPR036880">
    <property type="entry name" value="Kunitz_BPTI_sf"/>
</dbReference>
<keyword evidence="2" id="KW-0812">Transmembrane</keyword>
<dbReference type="Proteomes" id="UP000250572">
    <property type="component" value="Unassembled WGS sequence"/>
</dbReference>
<evidence type="ECO:0000256" key="2">
    <source>
        <dbReference type="SAM" id="Phobius"/>
    </source>
</evidence>
<dbReference type="PROSITE" id="PS50279">
    <property type="entry name" value="BPTI_KUNITZ_2"/>
    <property type="match status" value="1"/>
</dbReference>
<dbReference type="Gene3D" id="4.10.410.10">
    <property type="entry name" value="Pancreatic trypsin inhibitor Kunitz domain"/>
    <property type="match status" value="1"/>
</dbReference>
<keyword evidence="2" id="KW-0472">Membrane</keyword>
<keyword evidence="1" id="KW-1015">Disulfide bond</keyword>
<accession>A0A315VZA4</accession>
<dbReference type="Pfam" id="PF00014">
    <property type="entry name" value="Kunitz_BPTI"/>
    <property type="match status" value="1"/>
</dbReference>
<dbReference type="CDD" id="cd22624">
    <property type="entry name" value="Kunitz_HAI1_2-like"/>
    <property type="match status" value="1"/>
</dbReference>
<sequence length="606" mass="66418">MGYQRGIWRSLAGGGGGGGGGRAAAVVRCSCSEQKVTFCFRSASDSRPLLRIVSQTFNRLLSVDVSDVQVQCVEPPRTGPCRAHFTRWYYNPKDKKCVRFIYGGCDGNGNNFEDKDDCSETCDGVTGKELINSYDPRRRIRTSTEQSNMFSRGMFDRYGSDDEEKVADSGSVTLAVILAVVILALLAIVGLFELQFLVSLNLFMNQCLGLRAETRLMSLHVLRCAAVDLRCRPKPRAEMLLNLFVSRSRKQPVGTSSGKEEESQTILDVLACGGSLFGYTNSSRFCSSKTAHSITLPPPCMTVSPHILLNVPCRGFGSVVRVAGPVPAPGGFWVRVSEPPADKFLQRSAEPERPNGSKFLGRSRSCDLPHLLQVVSFPVSRSVYGRQVMPEGSHSSPSLIPMGEGKTLLFIIISFVSNSLEMFMSSRLFYAFTKQMKPREFEPSRRAAGSVCWWFNWVLSIRAAEAKKELITDLSLFLWLVQGAGRAHICPNRLPDKERVFRGEETCRFVAAELQVACSQPNWIKPRPLLSGSQVNSAGLIRTEESRIRAVLVLVLVSSDTQTSDPGSDSDQQEVSVPAVVVETVSRGVAAPQHDAASAVLPGPSQ</sequence>
<dbReference type="PANTHER" id="PTHR46750:SF1">
    <property type="entry name" value="KUNITZ-TYPE PROTEASE INHIBITOR 1"/>
    <property type="match status" value="1"/>
</dbReference>
<evidence type="ECO:0000259" key="3">
    <source>
        <dbReference type="PROSITE" id="PS50279"/>
    </source>
</evidence>
<keyword evidence="2" id="KW-1133">Transmembrane helix</keyword>
<dbReference type="GO" id="GO:0008544">
    <property type="term" value="P:epidermis development"/>
    <property type="evidence" value="ECO:0007669"/>
    <property type="project" value="TreeGrafter"/>
</dbReference>
<dbReference type="PANTHER" id="PTHR46750">
    <property type="entry name" value="KUNITZ-TYPE PROTEASE INHIBITOR 1"/>
    <property type="match status" value="1"/>
</dbReference>
<evidence type="ECO:0000313" key="5">
    <source>
        <dbReference type="Proteomes" id="UP000250572"/>
    </source>
</evidence>
<dbReference type="GO" id="GO:0030198">
    <property type="term" value="P:extracellular matrix organization"/>
    <property type="evidence" value="ECO:0007669"/>
    <property type="project" value="TreeGrafter"/>
</dbReference>
<dbReference type="PROSITE" id="PS00280">
    <property type="entry name" value="BPTI_KUNITZ_1"/>
    <property type="match status" value="1"/>
</dbReference>
<dbReference type="PRINTS" id="PR00759">
    <property type="entry name" value="BASICPTASE"/>
</dbReference>
<name>A0A315VZA4_GAMAF</name>
<dbReference type="SUPFAM" id="SSF57362">
    <property type="entry name" value="BPTI-like"/>
    <property type="match status" value="1"/>
</dbReference>
<organism evidence="4 5">
    <name type="scientific">Gambusia affinis</name>
    <name type="common">Western mosquitofish</name>
    <name type="synonym">Heterandria affinis</name>
    <dbReference type="NCBI Taxonomy" id="33528"/>
    <lineage>
        <taxon>Eukaryota</taxon>
        <taxon>Metazoa</taxon>
        <taxon>Chordata</taxon>
        <taxon>Craniata</taxon>
        <taxon>Vertebrata</taxon>
        <taxon>Euteleostomi</taxon>
        <taxon>Actinopterygii</taxon>
        <taxon>Neopterygii</taxon>
        <taxon>Teleostei</taxon>
        <taxon>Neoteleostei</taxon>
        <taxon>Acanthomorphata</taxon>
        <taxon>Ovalentaria</taxon>
        <taxon>Atherinomorphae</taxon>
        <taxon>Cyprinodontiformes</taxon>
        <taxon>Poeciliidae</taxon>
        <taxon>Poeciliinae</taxon>
        <taxon>Gambusia</taxon>
    </lineage>
</organism>
<dbReference type="GO" id="GO:0060429">
    <property type="term" value="P:epithelium development"/>
    <property type="evidence" value="ECO:0007669"/>
    <property type="project" value="TreeGrafter"/>
</dbReference>
<keyword evidence="5" id="KW-1185">Reference proteome</keyword>
<reference evidence="4 5" key="1">
    <citation type="journal article" date="2018" name="G3 (Bethesda)">
        <title>A High-Quality Reference Genome for the Invasive Mosquitofish Gambusia affinis Using a Chicago Library.</title>
        <authorList>
            <person name="Hoffberg S.L."/>
            <person name="Troendle N.J."/>
            <person name="Glenn T.C."/>
            <person name="Mahmud O."/>
            <person name="Louha S."/>
            <person name="Chalopin D."/>
            <person name="Bennetzen J.L."/>
            <person name="Mauricio R."/>
        </authorList>
    </citation>
    <scope>NUCLEOTIDE SEQUENCE [LARGE SCALE GENOMIC DNA]</scope>
    <source>
        <strain evidence="4">NE01/NJP1002.9</strain>
        <tissue evidence="4">Muscle</tissue>
    </source>
</reference>
<dbReference type="FunFam" id="4.10.410.10:FF:000017">
    <property type="entry name" value="papilin isoform X2"/>
    <property type="match status" value="1"/>
</dbReference>
<dbReference type="EMBL" id="NHOQ01000862">
    <property type="protein sequence ID" value="PWA28302.1"/>
    <property type="molecule type" value="Genomic_DNA"/>
</dbReference>
<proteinExistence type="predicted"/>
<dbReference type="InterPro" id="IPR002223">
    <property type="entry name" value="Kunitz_BPTI"/>
</dbReference>
<evidence type="ECO:0000313" key="4">
    <source>
        <dbReference type="EMBL" id="PWA28302.1"/>
    </source>
</evidence>
<dbReference type="SMART" id="SM00131">
    <property type="entry name" value="KU"/>
    <property type="match status" value="1"/>
</dbReference>
<evidence type="ECO:0000256" key="1">
    <source>
        <dbReference type="ARBA" id="ARBA00023157"/>
    </source>
</evidence>
<feature type="transmembrane region" description="Helical" evidence="2">
    <location>
        <begin position="174"/>
        <end position="198"/>
    </location>
</feature>
<dbReference type="GO" id="GO:0005886">
    <property type="term" value="C:plasma membrane"/>
    <property type="evidence" value="ECO:0007669"/>
    <property type="project" value="TreeGrafter"/>
</dbReference>